<evidence type="ECO:0000256" key="3">
    <source>
        <dbReference type="ARBA" id="ARBA00022824"/>
    </source>
</evidence>
<evidence type="ECO:0000256" key="1">
    <source>
        <dbReference type="ARBA" id="ARBA00004477"/>
    </source>
</evidence>
<dbReference type="CDD" id="cd23995">
    <property type="entry name" value="Seipin_BSCL2_like"/>
    <property type="match status" value="1"/>
</dbReference>
<protein>
    <recommendedName>
        <fullName evidence="11">Seipin</fullName>
    </recommendedName>
</protein>
<evidence type="ECO:0000313" key="9">
    <source>
        <dbReference type="EMBL" id="GMH91593.1"/>
    </source>
</evidence>
<accession>A0A9W7ETY3</accession>
<dbReference type="PANTHER" id="PTHR21212:SF0">
    <property type="entry name" value="SEIPIN"/>
    <property type="match status" value="1"/>
</dbReference>
<evidence type="ECO:0000256" key="5">
    <source>
        <dbReference type="ARBA" id="ARBA00023098"/>
    </source>
</evidence>
<dbReference type="PANTHER" id="PTHR21212">
    <property type="entry name" value="BERNARDINELLI-SEIP CONGENITAL LIPODYSTROPHY 2 HOMOLOG BSCL2 PROTEIN"/>
    <property type="match status" value="1"/>
</dbReference>
<feature type="transmembrane region" description="Helical" evidence="8">
    <location>
        <begin position="353"/>
        <end position="381"/>
    </location>
</feature>
<keyword evidence="4 8" id="KW-1133">Transmembrane helix</keyword>
<dbReference type="Pfam" id="PF06775">
    <property type="entry name" value="Seipin"/>
    <property type="match status" value="1"/>
</dbReference>
<comment type="subcellular location">
    <subcellularLocation>
        <location evidence="1">Endoplasmic reticulum membrane</location>
        <topology evidence="1">Multi-pass membrane protein</topology>
    </subcellularLocation>
</comment>
<dbReference type="GO" id="GO:0005789">
    <property type="term" value="C:endoplasmic reticulum membrane"/>
    <property type="evidence" value="ECO:0007669"/>
    <property type="project" value="UniProtKB-SubCell"/>
</dbReference>
<evidence type="ECO:0000256" key="4">
    <source>
        <dbReference type="ARBA" id="ARBA00022989"/>
    </source>
</evidence>
<feature type="region of interest" description="Disordered" evidence="7">
    <location>
        <begin position="1"/>
        <end position="32"/>
    </location>
</feature>
<sequence>MSLANDETNHSQPLGFMDPPPDSDSPLSNEYPTTTDLAINALSRIKDTAVQSDIAHQLTTNVRSYLARMGDISVDGSLHNGDDGGGGSSDGGTKTDEFKGVLTRLVETIENLLRLIIAMIKFVVIATVVLSTSSTLYHAIYLMTQPRVVLTAPVNFHLAPSSPAGHPGYTGSILINAMAASGCAPKGEESTSVVDPAEARDQILLPKRKKKLRSSPMKKNQEYYVDLTLSLPDTPVNVLSRPFTITTKAYGSAEVDGDAPQDESTPCAVSKVGAMYRHRSAIVTFAWRVTLLPLLIYGIVPESRDTSSRVFDRYKERGDTGTFVFEVAGDLDLVDGVVTVGEEPQWWQEYARVYYYTCFTVGVGIIAFWETVLGFVVYLWWCNKMEEERIREEERRAQWERERAASVVDICDEDFEGVEGVVEDFFEGVGGLGEEEEEGMGGGGDGVDQVLDDSAPVPAEQEDGEGRGGGGDEARDSGGGGLTLPRVKRAGRNTSTSSSRSRVEEEEGFLPTWTEEDDDDFIPLDQPSHSGRTQRVKREEEKAMERLLRGEGRREIFTDREEADPDE</sequence>
<dbReference type="AlphaFoldDB" id="A0A9W7ETY3"/>
<feature type="transmembrane region" description="Helical" evidence="8">
    <location>
        <begin position="112"/>
        <end position="137"/>
    </location>
</feature>
<gene>
    <name evidence="9" type="ORF">TrST_g4262</name>
</gene>
<feature type="compositionally biased region" description="Acidic residues" evidence="7">
    <location>
        <begin position="504"/>
        <end position="522"/>
    </location>
</feature>
<reference evidence="10" key="1">
    <citation type="journal article" date="2023" name="Commun. Biol.">
        <title>Genome analysis of Parmales, the sister group of diatoms, reveals the evolutionary specialization of diatoms from phago-mixotrophs to photoautotrophs.</title>
        <authorList>
            <person name="Ban H."/>
            <person name="Sato S."/>
            <person name="Yoshikawa S."/>
            <person name="Yamada K."/>
            <person name="Nakamura Y."/>
            <person name="Ichinomiya M."/>
            <person name="Sato N."/>
            <person name="Blanc-Mathieu R."/>
            <person name="Endo H."/>
            <person name="Kuwata A."/>
            <person name="Ogata H."/>
        </authorList>
    </citation>
    <scope>NUCLEOTIDE SEQUENCE [LARGE SCALE GENOMIC DNA]</scope>
    <source>
        <strain evidence="10">NIES 3701</strain>
    </source>
</reference>
<keyword evidence="5" id="KW-0443">Lipid metabolism</keyword>
<name>A0A9W7ETY3_9STRA</name>
<evidence type="ECO:0000256" key="8">
    <source>
        <dbReference type="SAM" id="Phobius"/>
    </source>
</evidence>
<evidence type="ECO:0000313" key="10">
    <source>
        <dbReference type="Proteomes" id="UP001165085"/>
    </source>
</evidence>
<feature type="region of interest" description="Disordered" evidence="7">
    <location>
        <begin position="432"/>
        <end position="567"/>
    </location>
</feature>
<organism evidence="9 10">
    <name type="scientific">Triparma strigata</name>
    <dbReference type="NCBI Taxonomy" id="1606541"/>
    <lineage>
        <taxon>Eukaryota</taxon>
        <taxon>Sar</taxon>
        <taxon>Stramenopiles</taxon>
        <taxon>Ochrophyta</taxon>
        <taxon>Bolidophyceae</taxon>
        <taxon>Parmales</taxon>
        <taxon>Triparmaceae</taxon>
        <taxon>Triparma</taxon>
    </lineage>
</organism>
<evidence type="ECO:0008006" key="11">
    <source>
        <dbReference type="Google" id="ProtNLM"/>
    </source>
</evidence>
<dbReference type="InterPro" id="IPR009617">
    <property type="entry name" value="Seipin"/>
</dbReference>
<dbReference type="OrthoDB" id="10349116at2759"/>
<dbReference type="GO" id="GO:0006629">
    <property type="term" value="P:lipid metabolic process"/>
    <property type="evidence" value="ECO:0007669"/>
    <property type="project" value="UniProtKB-KW"/>
</dbReference>
<evidence type="ECO:0000256" key="7">
    <source>
        <dbReference type="SAM" id="MobiDB-lite"/>
    </source>
</evidence>
<evidence type="ECO:0000256" key="6">
    <source>
        <dbReference type="ARBA" id="ARBA00023136"/>
    </source>
</evidence>
<dbReference type="Proteomes" id="UP001165085">
    <property type="component" value="Unassembled WGS sequence"/>
</dbReference>
<feature type="transmembrane region" description="Helical" evidence="8">
    <location>
        <begin position="281"/>
        <end position="300"/>
    </location>
</feature>
<feature type="compositionally biased region" description="Basic and acidic residues" evidence="7">
    <location>
        <begin position="464"/>
        <end position="476"/>
    </location>
</feature>
<keyword evidence="6 8" id="KW-0472">Membrane</keyword>
<dbReference type="EMBL" id="BRXY01000387">
    <property type="protein sequence ID" value="GMH91593.1"/>
    <property type="molecule type" value="Genomic_DNA"/>
</dbReference>
<keyword evidence="3" id="KW-0256">Endoplasmic reticulum</keyword>
<dbReference type="GO" id="GO:0140042">
    <property type="term" value="P:lipid droplet formation"/>
    <property type="evidence" value="ECO:0007669"/>
    <property type="project" value="UniProtKB-ARBA"/>
</dbReference>
<feature type="compositionally biased region" description="Basic and acidic residues" evidence="7">
    <location>
        <begin position="536"/>
        <end position="560"/>
    </location>
</feature>
<comment type="caution">
    <text evidence="9">The sequence shown here is derived from an EMBL/GenBank/DDBJ whole genome shotgun (WGS) entry which is preliminary data.</text>
</comment>
<keyword evidence="10" id="KW-1185">Reference proteome</keyword>
<proteinExistence type="predicted"/>
<keyword evidence="2 8" id="KW-0812">Transmembrane</keyword>
<evidence type="ECO:0000256" key="2">
    <source>
        <dbReference type="ARBA" id="ARBA00022692"/>
    </source>
</evidence>